<evidence type="ECO:0000256" key="4">
    <source>
        <dbReference type="ARBA" id="ARBA00022525"/>
    </source>
</evidence>
<organism evidence="16 17">
    <name type="scientific">Ziziphus jujuba var. spinosa</name>
    <dbReference type="NCBI Taxonomy" id="714518"/>
    <lineage>
        <taxon>Eukaryota</taxon>
        <taxon>Viridiplantae</taxon>
        <taxon>Streptophyta</taxon>
        <taxon>Embryophyta</taxon>
        <taxon>Tracheophyta</taxon>
        <taxon>Spermatophyta</taxon>
        <taxon>Magnoliopsida</taxon>
        <taxon>eudicotyledons</taxon>
        <taxon>Gunneridae</taxon>
        <taxon>Pentapetalae</taxon>
        <taxon>rosids</taxon>
        <taxon>fabids</taxon>
        <taxon>Rosales</taxon>
        <taxon>Rhamnaceae</taxon>
        <taxon>Paliureae</taxon>
        <taxon>Ziziphus</taxon>
    </lineage>
</organism>
<feature type="chain" id="PRO_5037110688" description="Cupin type-1 domain-containing protein" evidence="14">
    <location>
        <begin position="34"/>
        <end position="471"/>
    </location>
</feature>
<evidence type="ECO:0000313" key="16">
    <source>
        <dbReference type="EMBL" id="KAH7519284.1"/>
    </source>
</evidence>
<feature type="domain" description="Cupin type-1" evidence="15">
    <location>
        <begin position="68"/>
        <end position="214"/>
    </location>
</feature>
<evidence type="ECO:0000256" key="7">
    <source>
        <dbReference type="ARBA" id="ARBA00023157"/>
    </source>
</evidence>
<keyword evidence="4" id="KW-0964">Secreted</keyword>
<keyword evidence="6 14" id="KW-0732">Signal</keyword>
<evidence type="ECO:0000256" key="11">
    <source>
        <dbReference type="PIRSR" id="PIRSR601929-1"/>
    </source>
</evidence>
<keyword evidence="5 11" id="KW-0479">Metal-binding</keyword>
<evidence type="ECO:0000256" key="6">
    <source>
        <dbReference type="ARBA" id="ARBA00022729"/>
    </source>
</evidence>
<evidence type="ECO:0000256" key="9">
    <source>
        <dbReference type="ARBA" id="ARBA00023180"/>
    </source>
</evidence>
<accession>A0A978UWB8</accession>
<dbReference type="PANTHER" id="PTHR31238">
    <property type="entry name" value="GERMIN-LIKE PROTEIN SUBFAMILY 3 MEMBER 3"/>
    <property type="match status" value="1"/>
</dbReference>
<reference evidence="16" key="1">
    <citation type="journal article" date="2021" name="Front. Plant Sci.">
        <title>Chromosome-Scale Genome Assembly for Chinese Sour Jujube and Insights Into Its Genome Evolution and Domestication Signature.</title>
        <authorList>
            <person name="Shen L.-Y."/>
            <person name="Luo H."/>
            <person name="Wang X.-L."/>
            <person name="Wang X.-M."/>
            <person name="Qiu X.-J."/>
            <person name="Liu H."/>
            <person name="Zhou S.-S."/>
            <person name="Jia K.-H."/>
            <person name="Nie S."/>
            <person name="Bao Y.-T."/>
            <person name="Zhang R.-G."/>
            <person name="Yun Q.-Z."/>
            <person name="Chai Y.-H."/>
            <person name="Lu J.-Y."/>
            <person name="Li Y."/>
            <person name="Zhao S.-W."/>
            <person name="Mao J.-F."/>
            <person name="Jia S.-G."/>
            <person name="Mao Y.-M."/>
        </authorList>
    </citation>
    <scope>NUCLEOTIDE SEQUENCE</scope>
    <source>
        <strain evidence="16">AT0</strain>
        <tissue evidence="16">Leaf</tissue>
    </source>
</reference>
<keyword evidence="10 11" id="KW-0464">Manganese</keyword>
<evidence type="ECO:0000256" key="14">
    <source>
        <dbReference type="SAM" id="SignalP"/>
    </source>
</evidence>
<evidence type="ECO:0000256" key="13">
    <source>
        <dbReference type="PIRSR" id="PIRSR601929-3"/>
    </source>
</evidence>
<keyword evidence="7 13" id="KW-1015">Disulfide bond</keyword>
<name>A0A978UWB8_ZIZJJ</name>
<dbReference type="SMART" id="SM00835">
    <property type="entry name" value="Cupin_1"/>
    <property type="match status" value="2"/>
</dbReference>
<dbReference type="SUPFAM" id="SSF51182">
    <property type="entry name" value="RmlC-like cupins"/>
    <property type="match status" value="2"/>
</dbReference>
<dbReference type="InterPro" id="IPR014710">
    <property type="entry name" value="RmlC-like_jellyroll"/>
</dbReference>
<feature type="binding site" evidence="12">
    <location>
        <position position="116"/>
    </location>
    <ligand>
        <name>Mn(2+)</name>
        <dbReference type="ChEBI" id="CHEBI:29035"/>
    </ligand>
</feature>
<comment type="caution">
    <text evidence="16">The sequence shown here is derived from an EMBL/GenBank/DDBJ whole genome shotgun (WGS) entry which is preliminary data.</text>
</comment>
<protein>
    <recommendedName>
        <fullName evidence="15">Cupin type-1 domain-containing protein</fullName>
    </recommendedName>
</protein>
<dbReference type="InterPro" id="IPR001929">
    <property type="entry name" value="Germin"/>
</dbReference>
<dbReference type="PRINTS" id="PR00325">
    <property type="entry name" value="GERMIN"/>
</dbReference>
<feature type="binding site" evidence="12">
    <location>
        <position position="118"/>
    </location>
    <ligand>
        <name>Mn(2+)</name>
        <dbReference type="ChEBI" id="CHEBI:29035"/>
    </ligand>
</feature>
<dbReference type="Gene3D" id="2.60.120.10">
    <property type="entry name" value="Jelly Rolls"/>
    <property type="match status" value="2"/>
</dbReference>
<evidence type="ECO:0000256" key="1">
    <source>
        <dbReference type="ARBA" id="ARBA00004271"/>
    </source>
</evidence>
<evidence type="ECO:0000256" key="2">
    <source>
        <dbReference type="ARBA" id="ARBA00007456"/>
    </source>
</evidence>
<dbReference type="CDD" id="cd02241">
    <property type="entry name" value="cupin_OxOx"/>
    <property type="match status" value="2"/>
</dbReference>
<evidence type="ECO:0000256" key="10">
    <source>
        <dbReference type="ARBA" id="ARBA00023211"/>
    </source>
</evidence>
<dbReference type="FunFam" id="2.60.120.10:FF:000047">
    <property type="entry name" value="Auxin-binding protein ABP19a"/>
    <property type="match status" value="2"/>
</dbReference>
<evidence type="ECO:0000256" key="3">
    <source>
        <dbReference type="ARBA" id="ARBA00022523"/>
    </source>
</evidence>
<dbReference type="Pfam" id="PF00190">
    <property type="entry name" value="Cupin_1"/>
    <property type="match status" value="2"/>
</dbReference>
<dbReference type="PROSITE" id="PS00725">
    <property type="entry name" value="GERMIN"/>
    <property type="match status" value="1"/>
</dbReference>
<dbReference type="Proteomes" id="UP000813462">
    <property type="component" value="Unassembled WGS sequence"/>
</dbReference>
<feature type="binding site" evidence="12">
    <location>
        <position position="162"/>
    </location>
    <ligand>
        <name>Mn(2+)</name>
        <dbReference type="ChEBI" id="CHEBI:29035"/>
    </ligand>
</feature>
<dbReference type="GO" id="GO:0048046">
    <property type="term" value="C:apoplast"/>
    <property type="evidence" value="ECO:0007669"/>
    <property type="project" value="UniProtKB-SubCell"/>
</dbReference>
<evidence type="ECO:0000259" key="15">
    <source>
        <dbReference type="SMART" id="SM00835"/>
    </source>
</evidence>
<feature type="signal peptide" evidence="14">
    <location>
        <begin position="1"/>
        <end position="33"/>
    </location>
</feature>
<feature type="binding site" evidence="12">
    <location>
        <position position="123"/>
    </location>
    <ligand>
        <name>Mn(2+)</name>
        <dbReference type="ChEBI" id="CHEBI:29035"/>
    </ligand>
</feature>
<sequence>MKLEPNKVTEYIMISPAVSFWILLSLLTSFCDAIAQDFCVADYTAPQSLAGYPCKNPNKVTADDFVYSGLGVEGNTSNPLKFGVSTAFVSDFPALNGLGVSMVRTDLGPGGVISLHSHPRASEIVLVVEGTITSGFISTANDVYIKTQKKGDIIIIPQGLLHFSVNSGKSQALLFASFSSENPGVQVLDRALFGNNWPTQFIAATTSLDPDVIKKLKDKCLRSKSEKCRDKGYIVLNKRTEWTLRPMKWPVGDSIALLGDVVQTSTLSLLICLCHATVLKDFCVADYKAPQHAGGYSCKDPENVKADDFVFSGLATAGNTSNLFKGAFTSAFSNEFPGVNGLGVSLSRGDFAPGGVIAMHSHPGVTELILVAKGTLTAGFITSVTSANKVYVKTLKEGDVIAIPQGLLHFGVNTGSSDALVYAAFSDENPAIQVLDLALFGNNLATDLISDTTFLDPEVIKKLKGVFGGSG</sequence>
<dbReference type="InterPro" id="IPR019780">
    <property type="entry name" value="Germin_Mn-BS"/>
</dbReference>
<evidence type="ECO:0000313" key="17">
    <source>
        <dbReference type="Proteomes" id="UP000813462"/>
    </source>
</evidence>
<feature type="domain" description="Cupin type-1" evidence="15">
    <location>
        <begin position="312"/>
        <end position="461"/>
    </location>
</feature>
<dbReference type="InterPro" id="IPR011051">
    <property type="entry name" value="RmlC_Cupin_sf"/>
</dbReference>
<dbReference type="GO" id="GO:0030145">
    <property type="term" value="F:manganese ion binding"/>
    <property type="evidence" value="ECO:0007669"/>
    <property type="project" value="InterPro"/>
</dbReference>
<dbReference type="AlphaFoldDB" id="A0A978UWB8"/>
<feature type="binding site" evidence="11">
    <location>
        <position position="123"/>
    </location>
    <ligand>
        <name>oxalate</name>
        <dbReference type="ChEBI" id="CHEBI:30623"/>
    </ligand>
</feature>
<dbReference type="InterPro" id="IPR006045">
    <property type="entry name" value="Cupin_1"/>
</dbReference>
<evidence type="ECO:0000256" key="12">
    <source>
        <dbReference type="PIRSR" id="PIRSR601929-2"/>
    </source>
</evidence>
<dbReference type="EMBL" id="JAEACU010000008">
    <property type="protein sequence ID" value="KAH7519284.1"/>
    <property type="molecule type" value="Genomic_DNA"/>
</dbReference>
<evidence type="ECO:0000256" key="8">
    <source>
        <dbReference type="ARBA" id="ARBA00023170"/>
    </source>
</evidence>
<feature type="disulfide bond" evidence="13">
    <location>
        <begin position="39"/>
        <end position="54"/>
    </location>
</feature>
<evidence type="ECO:0000256" key="5">
    <source>
        <dbReference type="ARBA" id="ARBA00022723"/>
    </source>
</evidence>
<comment type="similarity">
    <text evidence="2">Belongs to the germin family.</text>
</comment>
<keyword evidence="9" id="KW-0325">Glycoprotein</keyword>
<feature type="binding site" evidence="11">
    <location>
        <position position="118"/>
    </location>
    <ligand>
        <name>oxalate</name>
        <dbReference type="ChEBI" id="CHEBI:30623"/>
    </ligand>
</feature>
<proteinExistence type="inferred from homology"/>
<keyword evidence="8" id="KW-0675">Receptor</keyword>
<comment type="subcellular location">
    <subcellularLocation>
        <location evidence="1">Secreted</location>
        <location evidence="1">Extracellular space</location>
        <location evidence="1">Apoplast</location>
    </subcellularLocation>
</comment>
<gene>
    <name evidence="16" type="ORF">FEM48_Zijuj08G0019700</name>
</gene>
<keyword evidence="3" id="KW-0052">Apoplast</keyword>